<accession>A0AAV7HS08</accession>
<protein>
    <recommendedName>
        <fullName evidence="2">ArsA/GET3 Anion-transporting ATPase-like domain-containing protein</fullName>
    </recommendedName>
</protein>
<gene>
    <name evidence="3" type="ORF">IEQ34_000732</name>
</gene>
<dbReference type="GO" id="GO:0005524">
    <property type="term" value="F:ATP binding"/>
    <property type="evidence" value="ECO:0007669"/>
    <property type="project" value="InterPro"/>
</dbReference>
<dbReference type="Pfam" id="PF02374">
    <property type="entry name" value="ArsA_ATPase"/>
    <property type="match status" value="1"/>
</dbReference>
<reference evidence="3 4" key="1">
    <citation type="journal article" date="2021" name="Hortic Res">
        <title>Chromosome-scale assembly of the Dendrobium chrysotoxum genome enhances the understanding of orchid evolution.</title>
        <authorList>
            <person name="Zhang Y."/>
            <person name="Zhang G.Q."/>
            <person name="Zhang D."/>
            <person name="Liu X.D."/>
            <person name="Xu X.Y."/>
            <person name="Sun W.H."/>
            <person name="Yu X."/>
            <person name="Zhu X."/>
            <person name="Wang Z.W."/>
            <person name="Zhao X."/>
            <person name="Zhong W.Y."/>
            <person name="Chen H."/>
            <person name="Yin W.L."/>
            <person name="Huang T."/>
            <person name="Niu S.C."/>
            <person name="Liu Z.J."/>
        </authorList>
    </citation>
    <scope>NUCLEOTIDE SEQUENCE [LARGE SCALE GENOMIC DNA]</scope>
    <source>
        <strain evidence="3">Lindl</strain>
    </source>
</reference>
<dbReference type="AlphaFoldDB" id="A0AAV7HS08"/>
<evidence type="ECO:0000313" key="3">
    <source>
        <dbReference type="EMBL" id="KAH0471009.1"/>
    </source>
</evidence>
<comment type="caution">
    <text evidence="3">The sequence shown here is derived from an EMBL/GenBank/DDBJ whole genome shotgun (WGS) entry which is preliminary data.</text>
</comment>
<comment type="similarity">
    <text evidence="1">Belongs to the arsA ATPase family.</text>
</comment>
<dbReference type="InterPro" id="IPR016300">
    <property type="entry name" value="ATPase_ArsA/GET3"/>
</dbReference>
<evidence type="ECO:0000313" key="4">
    <source>
        <dbReference type="Proteomes" id="UP000775213"/>
    </source>
</evidence>
<sequence length="183" mass="20552">MIKARVSLLVSKVPDHQDVHSSIEESRSEEGKNEGGDFQGNFVEYIGEAKSVVGVYGWEGRRVDLIFVRDHQGLSKLFLGDSRDNPAEKSRFSFLILMYDESKEFKDEKNEELKIKSIPLKVTWVCLRIRIQVCAFSKTPFHPKQGVGKTSCSSILSILLALARHSALVISTDPAHNLSDAFQ</sequence>
<organism evidence="3 4">
    <name type="scientific">Dendrobium chrysotoxum</name>
    <name type="common">Orchid</name>
    <dbReference type="NCBI Taxonomy" id="161865"/>
    <lineage>
        <taxon>Eukaryota</taxon>
        <taxon>Viridiplantae</taxon>
        <taxon>Streptophyta</taxon>
        <taxon>Embryophyta</taxon>
        <taxon>Tracheophyta</taxon>
        <taxon>Spermatophyta</taxon>
        <taxon>Magnoliopsida</taxon>
        <taxon>Liliopsida</taxon>
        <taxon>Asparagales</taxon>
        <taxon>Orchidaceae</taxon>
        <taxon>Epidendroideae</taxon>
        <taxon>Malaxideae</taxon>
        <taxon>Dendrobiinae</taxon>
        <taxon>Dendrobium</taxon>
    </lineage>
</organism>
<dbReference type="Proteomes" id="UP000775213">
    <property type="component" value="Unassembled WGS sequence"/>
</dbReference>
<proteinExistence type="inferred from homology"/>
<dbReference type="InterPro" id="IPR027417">
    <property type="entry name" value="P-loop_NTPase"/>
</dbReference>
<dbReference type="GO" id="GO:0016887">
    <property type="term" value="F:ATP hydrolysis activity"/>
    <property type="evidence" value="ECO:0007669"/>
    <property type="project" value="InterPro"/>
</dbReference>
<dbReference type="PANTHER" id="PTHR10803:SF3">
    <property type="entry name" value="ATPASE GET3"/>
    <property type="match status" value="1"/>
</dbReference>
<dbReference type="InterPro" id="IPR025723">
    <property type="entry name" value="ArsA/GET3_ATPase-like"/>
</dbReference>
<dbReference type="PANTHER" id="PTHR10803">
    <property type="entry name" value="ARSENICAL PUMP-DRIVING ATPASE ARSENITE-TRANSLOCATING ATPASE"/>
    <property type="match status" value="1"/>
</dbReference>
<dbReference type="EMBL" id="JAGFBR010000001">
    <property type="protein sequence ID" value="KAH0471009.1"/>
    <property type="molecule type" value="Genomic_DNA"/>
</dbReference>
<dbReference type="Gene3D" id="3.40.50.300">
    <property type="entry name" value="P-loop containing nucleotide triphosphate hydrolases"/>
    <property type="match status" value="1"/>
</dbReference>
<name>A0AAV7HS08_DENCH</name>
<evidence type="ECO:0000256" key="1">
    <source>
        <dbReference type="ARBA" id="ARBA00011040"/>
    </source>
</evidence>
<evidence type="ECO:0000259" key="2">
    <source>
        <dbReference type="Pfam" id="PF02374"/>
    </source>
</evidence>
<feature type="domain" description="ArsA/GET3 Anion-transporting ATPase-like" evidence="2">
    <location>
        <begin position="144"/>
        <end position="183"/>
    </location>
</feature>
<dbReference type="SUPFAM" id="SSF52540">
    <property type="entry name" value="P-loop containing nucleoside triphosphate hydrolases"/>
    <property type="match status" value="1"/>
</dbReference>
<dbReference type="GO" id="GO:0043529">
    <property type="term" value="C:GET complex"/>
    <property type="evidence" value="ECO:0007669"/>
    <property type="project" value="TreeGrafter"/>
</dbReference>
<keyword evidence="4" id="KW-1185">Reference proteome</keyword>
<dbReference type="GO" id="GO:0071816">
    <property type="term" value="P:tail-anchored membrane protein insertion into ER membrane"/>
    <property type="evidence" value="ECO:0007669"/>
    <property type="project" value="TreeGrafter"/>
</dbReference>